<keyword evidence="3" id="KW-1185">Reference proteome</keyword>
<protein>
    <submittedName>
        <fullName evidence="2">Uncharacterized protein</fullName>
    </submittedName>
</protein>
<sequence length="75" mass="9434">MLRYSHWICGDHKWRDCKKNIDFFFHYLHLYGVSLIFCIQSPFGTYFLHALCSTRFFIRLLHYYRNRWHLHKVHV</sequence>
<evidence type="ECO:0000313" key="2">
    <source>
        <dbReference type="EMBL" id="KZS00128.1"/>
    </source>
</evidence>
<keyword evidence="1" id="KW-0472">Membrane</keyword>
<name>A0A168EK48_9CRUS</name>
<feature type="transmembrane region" description="Helical" evidence="1">
    <location>
        <begin position="21"/>
        <end position="40"/>
    </location>
</feature>
<proteinExistence type="predicted"/>
<keyword evidence="1" id="KW-0812">Transmembrane</keyword>
<dbReference type="Proteomes" id="UP000076858">
    <property type="component" value="Unassembled WGS sequence"/>
</dbReference>
<evidence type="ECO:0000313" key="3">
    <source>
        <dbReference type="Proteomes" id="UP000076858"/>
    </source>
</evidence>
<keyword evidence="1" id="KW-1133">Transmembrane helix</keyword>
<reference evidence="2 3" key="1">
    <citation type="submission" date="2016-03" db="EMBL/GenBank/DDBJ databases">
        <title>EvidentialGene: Evidence-directed Construction of Genes on Genomes.</title>
        <authorList>
            <person name="Gilbert D.G."/>
            <person name="Choi J.-H."/>
            <person name="Mockaitis K."/>
            <person name="Colbourne J."/>
            <person name="Pfrender M."/>
        </authorList>
    </citation>
    <scope>NUCLEOTIDE SEQUENCE [LARGE SCALE GENOMIC DNA]</scope>
    <source>
        <strain evidence="2 3">Xinb3</strain>
        <tissue evidence="2">Complete organism</tissue>
    </source>
</reference>
<evidence type="ECO:0000256" key="1">
    <source>
        <dbReference type="SAM" id="Phobius"/>
    </source>
</evidence>
<gene>
    <name evidence="2" type="ORF">APZ42_003707</name>
</gene>
<organism evidence="2 3">
    <name type="scientific">Daphnia magna</name>
    <dbReference type="NCBI Taxonomy" id="35525"/>
    <lineage>
        <taxon>Eukaryota</taxon>
        <taxon>Metazoa</taxon>
        <taxon>Ecdysozoa</taxon>
        <taxon>Arthropoda</taxon>
        <taxon>Crustacea</taxon>
        <taxon>Branchiopoda</taxon>
        <taxon>Diplostraca</taxon>
        <taxon>Cladocera</taxon>
        <taxon>Anomopoda</taxon>
        <taxon>Daphniidae</taxon>
        <taxon>Daphnia</taxon>
    </lineage>
</organism>
<comment type="caution">
    <text evidence="2">The sequence shown here is derived from an EMBL/GenBank/DDBJ whole genome shotgun (WGS) entry which is preliminary data.</text>
</comment>
<dbReference type="AlphaFoldDB" id="A0A168EK48"/>
<dbReference type="EMBL" id="LRGB01011546">
    <property type="protein sequence ID" value="KZS00128.1"/>
    <property type="molecule type" value="Genomic_DNA"/>
</dbReference>
<accession>A0A168EK48</accession>